<protein>
    <submittedName>
        <fullName evidence="9">Putative ABC-type Fe3+-siderophore transport system, permease component</fullName>
    </submittedName>
</protein>
<dbReference type="RefSeq" id="WP_022560763.1">
    <property type="nucleotide sequence ID" value="NC_022543.1"/>
</dbReference>
<proteinExistence type="inferred from homology"/>
<dbReference type="PANTHER" id="PTHR30472">
    <property type="entry name" value="FERRIC ENTEROBACTIN TRANSPORT SYSTEM PERMEASE PROTEIN"/>
    <property type="match status" value="1"/>
</dbReference>
<keyword evidence="6 8" id="KW-1133">Transmembrane helix</keyword>
<dbReference type="GO" id="GO:0033214">
    <property type="term" value="P:siderophore-iron import into cell"/>
    <property type="evidence" value="ECO:0007669"/>
    <property type="project" value="TreeGrafter"/>
</dbReference>
<dbReference type="EMBL" id="FO203527">
    <property type="protein sequence ID" value="CCO60114.1"/>
    <property type="molecule type" value="Genomic_DNA"/>
</dbReference>
<name>U4KI38_9VIBR</name>
<dbReference type="GO" id="GO:0005886">
    <property type="term" value="C:plasma membrane"/>
    <property type="evidence" value="ECO:0007669"/>
    <property type="project" value="UniProtKB-SubCell"/>
</dbReference>
<keyword evidence="3" id="KW-0813">Transport</keyword>
<reference evidence="9 10" key="1">
    <citation type="journal article" date="2013" name="ISME J.">
        <title>Comparative genomics of pathogenic lineages of Vibrio nigripulchritudo identifies virulence-associated traits.</title>
        <authorList>
            <person name="Goudenege D."/>
            <person name="Labreuche Y."/>
            <person name="Krin E."/>
            <person name="Ansquer D."/>
            <person name="Mangenot S."/>
            <person name="Calteau A."/>
            <person name="Medigue C."/>
            <person name="Mazel D."/>
            <person name="Polz M.F."/>
            <person name="Le Roux F."/>
        </authorList>
    </citation>
    <scope>NUCLEOTIDE SEQUENCE [LARGE SCALE GENOMIC DNA]</scope>
    <source>
        <strain evidence="10">SnF1</strain>
    </source>
</reference>
<evidence type="ECO:0000256" key="1">
    <source>
        <dbReference type="ARBA" id="ARBA00004651"/>
    </source>
</evidence>
<keyword evidence="4" id="KW-1003">Cell membrane</keyword>
<evidence type="ECO:0000256" key="2">
    <source>
        <dbReference type="ARBA" id="ARBA00007935"/>
    </source>
</evidence>
<dbReference type="STRING" id="28173.VIBNI_B0293"/>
<dbReference type="CDD" id="cd06550">
    <property type="entry name" value="TM_ABC_iron-siderophores_like"/>
    <property type="match status" value="1"/>
</dbReference>
<sequence>MFSEVKGYWHRWNGKHAKAASRHTGGAIFSGSQADSRALFYALVTFTLMVCAAVFSAATGTVSIEPLTVLEVLSHHVIGIPEKPTWSAHIDAIVWLARMPRIIMAMASGMILAIAGAVLQAIVRNPLADPYILGVNSGASVGAALILSGFGVSVAGGLYLSGAAFVGAILAMLLVLLITGTSRANSFRLIMAGLAVGYGLNSVTSFLIFASDSPEASRSIMFWLMGSLAAIHWETAIITGCSAPVFYLLIRAFSKHLDAIASGDETAISVGVSVEKTRLILMVIVSLGIGVVVAGAGSIGFVGLIIPHFARKLVGSNHSAMLLVSAFLGGSFLLVADMGARLLFAPHEMAIGVLTGVVGAPFLLLILRSSNSRKV</sequence>
<dbReference type="Gene3D" id="1.10.3470.10">
    <property type="entry name" value="ABC transporter involved in vitamin B12 uptake, BtuC"/>
    <property type="match status" value="1"/>
</dbReference>
<feature type="transmembrane region" description="Helical" evidence="8">
    <location>
        <begin position="348"/>
        <end position="367"/>
    </location>
</feature>
<evidence type="ECO:0000256" key="4">
    <source>
        <dbReference type="ARBA" id="ARBA00022475"/>
    </source>
</evidence>
<feature type="transmembrane region" description="Helical" evidence="8">
    <location>
        <begin position="189"/>
        <end position="210"/>
    </location>
</feature>
<organism evidence="9 10">
    <name type="scientific">Vibrio nigripulchritudo</name>
    <dbReference type="NCBI Taxonomy" id="28173"/>
    <lineage>
        <taxon>Bacteria</taxon>
        <taxon>Pseudomonadati</taxon>
        <taxon>Pseudomonadota</taxon>
        <taxon>Gammaproteobacteria</taxon>
        <taxon>Vibrionales</taxon>
        <taxon>Vibrionaceae</taxon>
        <taxon>Vibrio</taxon>
    </lineage>
</organism>
<keyword evidence="7 8" id="KW-0472">Membrane</keyword>
<evidence type="ECO:0000256" key="7">
    <source>
        <dbReference type="ARBA" id="ARBA00023136"/>
    </source>
</evidence>
<evidence type="ECO:0000256" key="6">
    <source>
        <dbReference type="ARBA" id="ARBA00022989"/>
    </source>
</evidence>
<dbReference type="InterPro" id="IPR037294">
    <property type="entry name" value="ABC_BtuC-like"/>
</dbReference>
<dbReference type="PANTHER" id="PTHR30472:SF67">
    <property type="entry name" value="PERMEASE OF ABC TRANSPORTER-RELATED"/>
    <property type="match status" value="1"/>
</dbReference>
<feature type="transmembrane region" description="Helical" evidence="8">
    <location>
        <begin position="102"/>
        <end position="123"/>
    </location>
</feature>
<feature type="transmembrane region" description="Helical" evidence="8">
    <location>
        <begin position="130"/>
        <end position="152"/>
    </location>
</feature>
<comment type="subcellular location">
    <subcellularLocation>
        <location evidence="1">Cell membrane</location>
        <topology evidence="1">Multi-pass membrane protein</topology>
    </subcellularLocation>
</comment>
<dbReference type="GO" id="GO:0022857">
    <property type="term" value="F:transmembrane transporter activity"/>
    <property type="evidence" value="ECO:0007669"/>
    <property type="project" value="InterPro"/>
</dbReference>
<feature type="transmembrane region" description="Helical" evidence="8">
    <location>
        <begin position="230"/>
        <end position="250"/>
    </location>
</feature>
<feature type="transmembrane region" description="Helical" evidence="8">
    <location>
        <begin position="279"/>
        <end position="306"/>
    </location>
</feature>
<dbReference type="OrthoDB" id="9055647at2"/>
<evidence type="ECO:0000313" key="10">
    <source>
        <dbReference type="Proteomes" id="UP000016895"/>
    </source>
</evidence>
<evidence type="ECO:0000313" key="9">
    <source>
        <dbReference type="EMBL" id="CCO60114.1"/>
    </source>
</evidence>
<dbReference type="FunFam" id="1.10.3470.10:FF:000001">
    <property type="entry name" value="Vitamin B12 ABC transporter permease BtuC"/>
    <property type="match status" value="1"/>
</dbReference>
<evidence type="ECO:0000256" key="5">
    <source>
        <dbReference type="ARBA" id="ARBA00022692"/>
    </source>
</evidence>
<evidence type="ECO:0000256" key="3">
    <source>
        <dbReference type="ARBA" id="ARBA00022448"/>
    </source>
</evidence>
<feature type="transmembrane region" description="Helical" evidence="8">
    <location>
        <begin position="158"/>
        <end position="177"/>
    </location>
</feature>
<dbReference type="AlphaFoldDB" id="U4KI38"/>
<dbReference type="PATRIC" id="fig|1260221.3.peg.3975"/>
<dbReference type="InterPro" id="IPR000522">
    <property type="entry name" value="ABC_transptr_permease_BtuC"/>
</dbReference>
<keyword evidence="5 8" id="KW-0812">Transmembrane</keyword>
<keyword evidence="10" id="KW-1185">Reference proteome</keyword>
<dbReference type="SUPFAM" id="SSF81345">
    <property type="entry name" value="ABC transporter involved in vitamin B12 uptake, BtuC"/>
    <property type="match status" value="1"/>
</dbReference>
<evidence type="ECO:0000256" key="8">
    <source>
        <dbReference type="SAM" id="Phobius"/>
    </source>
</evidence>
<dbReference type="KEGG" id="vni:VIBNI_B0293"/>
<feature type="transmembrane region" description="Helical" evidence="8">
    <location>
        <begin position="318"/>
        <end position="336"/>
    </location>
</feature>
<gene>
    <name evidence="9" type="ORF">VIBNI_B0293</name>
</gene>
<accession>U4KI38</accession>
<dbReference type="Pfam" id="PF01032">
    <property type="entry name" value="FecCD"/>
    <property type="match status" value="1"/>
</dbReference>
<feature type="transmembrane region" description="Helical" evidence="8">
    <location>
        <begin position="38"/>
        <end position="58"/>
    </location>
</feature>
<comment type="similarity">
    <text evidence="2">Belongs to the binding-protein-dependent transport system permease family. FecCD subfamily.</text>
</comment>
<dbReference type="Proteomes" id="UP000016895">
    <property type="component" value="Chromosome 2"/>
</dbReference>